<dbReference type="OrthoDB" id="9790469at2"/>
<dbReference type="PANTHER" id="PTHR39338">
    <property type="entry name" value="BLL5662 PROTEIN-RELATED"/>
    <property type="match status" value="1"/>
</dbReference>
<proteinExistence type="predicted"/>
<dbReference type="AlphaFoldDB" id="A0A2T5V1E5"/>
<accession>A0A2T5V1E5</accession>
<evidence type="ECO:0000313" key="2">
    <source>
        <dbReference type="EMBL" id="PTW57583.1"/>
    </source>
</evidence>
<name>A0A2T5V1E5_9HYPH</name>
<dbReference type="CDD" id="cd00198">
    <property type="entry name" value="vWFA"/>
    <property type="match status" value="1"/>
</dbReference>
<reference evidence="2 3" key="1">
    <citation type="submission" date="2018-04" db="EMBL/GenBank/DDBJ databases">
        <title>Genomic Encyclopedia of Archaeal and Bacterial Type Strains, Phase II (KMG-II): from individual species to whole genera.</title>
        <authorList>
            <person name="Goeker M."/>
        </authorList>
    </citation>
    <scope>NUCLEOTIDE SEQUENCE [LARGE SCALE GENOMIC DNA]</scope>
    <source>
        <strain evidence="2 3">DSM 23382</strain>
    </source>
</reference>
<dbReference type="InterPro" id="IPR011195">
    <property type="entry name" value="UCP010256"/>
</dbReference>
<comment type="caution">
    <text evidence="2">The sequence shown here is derived from an EMBL/GenBank/DDBJ whole genome shotgun (WGS) entry which is preliminary data.</text>
</comment>
<dbReference type="InterPro" id="IPR036465">
    <property type="entry name" value="vWFA_dom_sf"/>
</dbReference>
<feature type="region of interest" description="Disordered" evidence="1">
    <location>
        <begin position="102"/>
        <end position="161"/>
    </location>
</feature>
<keyword evidence="3" id="KW-1185">Reference proteome</keyword>
<feature type="region of interest" description="Disordered" evidence="1">
    <location>
        <begin position="1"/>
        <end position="23"/>
    </location>
</feature>
<dbReference type="PIRSF" id="PIRSF010256">
    <property type="entry name" value="CoxE_vWa"/>
    <property type="match status" value="1"/>
</dbReference>
<feature type="compositionally biased region" description="Low complexity" evidence="1">
    <location>
        <begin position="8"/>
        <end position="17"/>
    </location>
</feature>
<dbReference type="Gene3D" id="3.40.50.410">
    <property type="entry name" value="von Willebrand factor, type A domain"/>
    <property type="match status" value="1"/>
</dbReference>
<dbReference type="EMBL" id="QAYG01000010">
    <property type="protein sequence ID" value="PTW57583.1"/>
    <property type="molecule type" value="Genomic_DNA"/>
</dbReference>
<evidence type="ECO:0000256" key="1">
    <source>
        <dbReference type="SAM" id="MobiDB-lite"/>
    </source>
</evidence>
<dbReference type="Proteomes" id="UP000244081">
    <property type="component" value="Unassembled WGS sequence"/>
</dbReference>
<gene>
    <name evidence="2" type="ORF">C8N35_11062</name>
</gene>
<dbReference type="PANTHER" id="PTHR39338:SF6">
    <property type="entry name" value="BLL5662 PROTEIN"/>
    <property type="match status" value="1"/>
</dbReference>
<organism evidence="2 3">
    <name type="scientific">Breoghania corrubedonensis</name>
    <dbReference type="NCBI Taxonomy" id="665038"/>
    <lineage>
        <taxon>Bacteria</taxon>
        <taxon>Pseudomonadati</taxon>
        <taxon>Pseudomonadota</taxon>
        <taxon>Alphaproteobacteria</taxon>
        <taxon>Hyphomicrobiales</taxon>
        <taxon>Stappiaceae</taxon>
        <taxon>Breoghania</taxon>
    </lineage>
</organism>
<feature type="compositionally biased region" description="Basic and acidic residues" evidence="1">
    <location>
        <begin position="133"/>
        <end position="142"/>
    </location>
</feature>
<feature type="compositionally biased region" description="Low complexity" evidence="1">
    <location>
        <begin position="150"/>
        <end position="161"/>
    </location>
</feature>
<dbReference type="InterPro" id="IPR008912">
    <property type="entry name" value="Uncharacterised_CoxE"/>
</dbReference>
<dbReference type="SUPFAM" id="SSF53300">
    <property type="entry name" value="vWA-like"/>
    <property type="match status" value="1"/>
</dbReference>
<evidence type="ECO:0000313" key="3">
    <source>
        <dbReference type="Proteomes" id="UP000244081"/>
    </source>
</evidence>
<sequence length="412" mass="44893">MAATRSIPGSAHSDPAASAPPPAGNALRTRLSAFLAALRANRFTVGLSEASDAMVLAESGLAARPSLLRQAIKALVCARHDDLARFDALFDAHWLGRGVKAATRVSGATDKPPAGMDKMRGQPAGTPSGGLPDHVDRRRDDTGGEESDGAMDAARRGGASRAEVLETTDLRHIGDPATLAEVNALAERLARRLRVRLTRRERLRRKGRRIDLRATIRHSIPRGGDPADLSFRKRREKPLRIVALLDVSASMNPYSAFFLRFLHGLLDHAREADAFLFHTRLVHVSPVLKERDPQRALDRLSLIARGFSGGTRIGESLAAFNRHHAPRVVHGRTAVIIVSDGYDTGKATELGRELSALRKRTRHIAWLNPMAGWQGYEPVATGMQAALPHLDLFAPAHNLESLAKLEPYLARL</sequence>
<dbReference type="Pfam" id="PF05762">
    <property type="entry name" value="VWA_CoxE"/>
    <property type="match status" value="1"/>
</dbReference>
<protein>
    <submittedName>
        <fullName evidence="2">Uncharacterized protein with von Willebrand factor type A (VWA) domain</fullName>
    </submittedName>
</protein>